<keyword evidence="14" id="KW-1185">Reference proteome</keyword>
<proteinExistence type="predicted"/>
<evidence type="ECO:0000313" key="14">
    <source>
        <dbReference type="Proteomes" id="UP001652661"/>
    </source>
</evidence>
<evidence type="ECO:0000313" key="15">
    <source>
        <dbReference type="RefSeq" id="XP_017017960.1"/>
    </source>
</evidence>
<dbReference type="Proteomes" id="UP001652661">
    <property type="component" value="Chromosome X"/>
</dbReference>
<dbReference type="GO" id="GO:0015276">
    <property type="term" value="F:ligand-gated monoatomic ion channel activity"/>
    <property type="evidence" value="ECO:0007669"/>
    <property type="project" value="InterPro"/>
</dbReference>
<keyword evidence="7 12" id="KW-0472">Membrane</keyword>
<feature type="transmembrane region" description="Helical" evidence="12">
    <location>
        <begin position="584"/>
        <end position="607"/>
    </location>
</feature>
<evidence type="ECO:0000256" key="6">
    <source>
        <dbReference type="ARBA" id="ARBA00023065"/>
    </source>
</evidence>
<name>A0A6P4HQX9_DROKI</name>
<evidence type="ECO:0000256" key="3">
    <source>
        <dbReference type="ARBA" id="ARBA00022475"/>
    </source>
</evidence>
<dbReference type="Pfam" id="PF24061">
    <property type="entry name" value="LBD_receptor"/>
    <property type="match status" value="1"/>
</dbReference>
<keyword evidence="9" id="KW-0325">Glycoprotein</keyword>
<dbReference type="SUPFAM" id="SSF53850">
    <property type="entry name" value="Periplasmic binding protein-like II"/>
    <property type="match status" value="1"/>
</dbReference>
<feature type="transmembrane region" description="Helical" evidence="12">
    <location>
        <begin position="344"/>
        <end position="364"/>
    </location>
</feature>
<comment type="subcellular location">
    <subcellularLocation>
        <location evidence="1">Cell membrane</location>
        <topology evidence="1">Multi-pass membrane protein</topology>
    </subcellularLocation>
</comment>
<evidence type="ECO:0000256" key="2">
    <source>
        <dbReference type="ARBA" id="ARBA00022448"/>
    </source>
</evidence>
<keyword evidence="8 15" id="KW-0675">Receptor</keyword>
<reference evidence="15" key="1">
    <citation type="submission" date="2025-08" db="UniProtKB">
        <authorList>
            <consortium name="RefSeq"/>
        </authorList>
    </citation>
    <scope>IDENTIFICATION</scope>
    <source>
        <strain evidence="15">14028-0561.14</strain>
        <tissue evidence="15">Whole fly</tissue>
    </source>
</reference>
<keyword evidence="10" id="KW-1071">Ligand-gated ion channel</keyword>
<protein>
    <submittedName>
        <fullName evidence="15">Glutamate receptor</fullName>
    </submittedName>
</protein>
<keyword evidence="5 12" id="KW-1133">Transmembrane helix</keyword>
<evidence type="ECO:0000256" key="4">
    <source>
        <dbReference type="ARBA" id="ARBA00022692"/>
    </source>
</evidence>
<evidence type="ECO:0000256" key="9">
    <source>
        <dbReference type="ARBA" id="ARBA00023180"/>
    </source>
</evidence>
<sequence>MLPSGTQNVSLVYALVWAIDHYYGRSTSTALAVVKFPTSRASRGHHNDLIDEALARSAGSGRIKFQLEDDHIESTTNGTDESELPPPSGVTGRPIAIWFLDSLRSYFRLELYLNQLGSPYKRTGNFLLVYTGLESQPMESIKIMFRRLLNMYVLNVSVFLQRNASVHVYTYYPYGPHRCQSSLPVFYTAFQELEAGVVGLTKPLFPSKLANMHGCQLVAATFEHRPYVILEDDPLQKDGNDRILHGIEGRIVKTLAERMNFSIKLVEPKDKDRGQIQPDGNYTGILKMIVDGEANLTFVCFMYSKARSDLMLPSVSYMSFPIVLCVPSGGSMTPLQRLTRPFRYIIWSCILGSLLFGLLLIGLLRLRQPQALHYLILGRANHRACLGMWNVLLGGLALYHPRRNFARFLLLMWLLQTLVLRAAYTGQLYLLLQDVEMRAPLQKLSEVVAQGYVFHMLPALQNIFRESMTGIRIHVVASHEESLLRLREEDDPGIAVPVLQPTVYQFDYRSGPNRRHLAVLPLPLMTAPLTMYMRPHSYLKRRIDRLLMAMMSSGIVFRFRGMYLDRIERMSKRRRSMEPQSLTLWRLSGIFACCGALQLLAVLVFGLELLSAATGHPQLRRALSLLNDFIA</sequence>
<dbReference type="Gene3D" id="3.40.190.10">
    <property type="entry name" value="Periplasmic binding protein-like II"/>
    <property type="match status" value="1"/>
</dbReference>
<evidence type="ECO:0000256" key="7">
    <source>
        <dbReference type="ARBA" id="ARBA00023136"/>
    </source>
</evidence>
<evidence type="ECO:0000256" key="8">
    <source>
        <dbReference type="ARBA" id="ARBA00023170"/>
    </source>
</evidence>
<evidence type="ECO:0000259" key="13">
    <source>
        <dbReference type="SMART" id="SM00918"/>
    </source>
</evidence>
<dbReference type="InterPro" id="IPR056198">
    <property type="entry name" value="LBD_receptor"/>
</dbReference>
<gene>
    <name evidence="15" type="primary">Ir7c</name>
</gene>
<keyword evidence="2" id="KW-0813">Transport</keyword>
<feature type="domain" description="Ionotropic glutamate receptor L-glutamate and glycine-binding" evidence="13">
    <location>
        <begin position="226"/>
        <end position="291"/>
    </location>
</feature>
<evidence type="ECO:0000256" key="10">
    <source>
        <dbReference type="ARBA" id="ARBA00023286"/>
    </source>
</evidence>
<feature type="transmembrane region" description="Helical" evidence="12">
    <location>
        <begin position="546"/>
        <end position="563"/>
    </location>
</feature>
<dbReference type="Gene3D" id="1.10.287.70">
    <property type="match status" value="1"/>
</dbReference>
<keyword evidence="4 12" id="KW-0812">Transmembrane</keyword>
<dbReference type="OMA" id="PYGPHRC"/>
<dbReference type="RefSeq" id="XP_017017960.1">
    <property type="nucleotide sequence ID" value="XM_017162471.2"/>
</dbReference>
<accession>A0A6P4HQX9</accession>
<dbReference type="PANTHER" id="PTHR42643">
    <property type="entry name" value="IONOTROPIC RECEPTOR 20A-RELATED"/>
    <property type="match status" value="1"/>
</dbReference>
<dbReference type="Pfam" id="PF10613">
    <property type="entry name" value="Lig_chan-Glu_bd"/>
    <property type="match status" value="1"/>
</dbReference>
<evidence type="ECO:0000256" key="1">
    <source>
        <dbReference type="ARBA" id="ARBA00004651"/>
    </source>
</evidence>
<dbReference type="GO" id="GO:0005886">
    <property type="term" value="C:plasma membrane"/>
    <property type="evidence" value="ECO:0007669"/>
    <property type="project" value="UniProtKB-SubCell"/>
</dbReference>
<keyword evidence="3" id="KW-1003">Cell membrane</keyword>
<evidence type="ECO:0000256" key="5">
    <source>
        <dbReference type="ARBA" id="ARBA00022989"/>
    </source>
</evidence>
<dbReference type="SMART" id="SM00918">
    <property type="entry name" value="Lig_chan-Glu_bd"/>
    <property type="match status" value="1"/>
</dbReference>
<dbReference type="PANTHER" id="PTHR42643:SF37">
    <property type="entry name" value="IONOTROPIC RECEPTOR 11A-RELATED"/>
    <property type="match status" value="1"/>
</dbReference>
<evidence type="ECO:0000256" key="11">
    <source>
        <dbReference type="ARBA" id="ARBA00023303"/>
    </source>
</evidence>
<evidence type="ECO:0000256" key="12">
    <source>
        <dbReference type="SAM" id="Phobius"/>
    </source>
</evidence>
<dbReference type="AlphaFoldDB" id="A0A6P4HQX9"/>
<feature type="transmembrane region" description="Helical" evidence="12">
    <location>
        <begin position="408"/>
        <end position="432"/>
    </location>
</feature>
<dbReference type="InterPro" id="IPR019594">
    <property type="entry name" value="Glu/Gly-bd"/>
</dbReference>
<keyword evidence="6" id="KW-0406">Ion transport</keyword>
<dbReference type="InterPro" id="IPR052192">
    <property type="entry name" value="Insect_Ionotropic_Sensory_Rcpt"/>
</dbReference>
<organism evidence="14 15">
    <name type="scientific">Drosophila kikkawai</name>
    <name type="common">Fruit fly</name>
    <dbReference type="NCBI Taxonomy" id="30033"/>
    <lineage>
        <taxon>Eukaryota</taxon>
        <taxon>Metazoa</taxon>
        <taxon>Ecdysozoa</taxon>
        <taxon>Arthropoda</taxon>
        <taxon>Hexapoda</taxon>
        <taxon>Insecta</taxon>
        <taxon>Pterygota</taxon>
        <taxon>Neoptera</taxon>
        <taxon>Endopterygota</taxon>
        <taxon>Diptera</taxon>
        <taxon>Brachycera</taxon>
        <taxon>Muscomorpha</taxon>
        <taxon>Ephydroidea</taxon>
        <taxon>Drosophilidae</taxon>
        <taxon>Drosophila</taxon>
        <taxon>Sophophora</taxon>
    </lineage>
</organism>
<dbReference type="OrthoDB" id="8050636at2759"/>
<keyword evidence="11" id="KW-0407">Ion channel</keyword>